<dbReference type="Proteomes" id="UP000629468">
    <property type="component" value="Unassembled WGS sequence"/>
</dbReference>
<reference evidence="2 3" key="1">
    <citation type="journal article" name="Sci. Rep.">
        <title>Telomere-to-telomere assembled and centromere annotated genomes of the two main subspecies of the button mushroom Agaricus bisporus reveal especially polymorphic chromosome ends.</title>
        <authorList>
            <person name="Sonnenberg A.S.M."/>
            <person name="Sedaghat-Telgerd N."/>
            <person name="Lavrijssen B."/>
            <person name="Ohm R.A."/>
            <person name="Hendrickx P.M."/>
            <person name="Scholtmeijer K."/>
            <person name="Baars J.J.P."/>
            <person name="van Peer A."/>
        </authorList>
    </citation>
    <scope>NUCLEOTIDE SEQUENCE [LARGE SCALE GENOMIC DNA]</scope>
    <source>
        <strain evidence="2 3">H119_p4</strain>
    </source>
</reference>
<evidence type="ECO:0000256" key="1">
    <source>
        <dbReference type="SAM" id="MobiDB-lite"/>
    </source>
</evidence>
<comment type="caution">
    <text evidence="2">The sequence shown here is derived from an EMBL/GenBank/DDBJ whole genome shotgun (WGS) entry which is preliminary data.</text>
</comment>
<proteinExistence type="predicted"/>
<evidence type="ECO:0000313" key="2">
    <source>
        <dbReference type="EMBL" id="KAF7783029.1"/>
    </source>
</evidence>
<feature type="region of interest" description="Disordered" evidence="1">
    <location>
        <begin position="1"/>
        <end position="23"/>
    </location>
</feature>
<organism evidence="2 3">
    <name type="scientific">Agaricus bisporus var. burnettii</name>
    <dbReference type="NCBI Taxonomy" id="192524"/>
    <lineage>
        <taxon>Eukaryota</taxon>
        <taxon>Fungi</taxon>
        <taxon>Dikarya</taxon>
        <taxon>Basidiomycota</taxon>
        <taxon>Agaricomycotina</taxon>
        <taxon>Agaricomycetes</taxon>
        <taxon>Agaricomycetidae</taxon>
        <taxon>Agaricales</taxon>
        <taxon>Agaricineae</taxon>
        <taxon>Agaricaceae</taxon>
        <taxon>Agaricus</taxon>
    </lineage>
</organism>
<name>A0A8H7KJX6_AGABI</name>
<feature type="compositionally biased region" description="Basic and acidic residues" evidence="1">
    <location>
        <begin position="1"/>
        <end position="15"/>
    </location>
</feature>
<dbReference type="EMBL" id="JABXXO010000003">
    <property type="protein sequence ID" value="KAF7783029.1"/>
    <property type="molecule type" value="Genomic_DNA"/>
</dbReference>
<dbReference type="AlphaFoldDB" id="A0A8H7KJX6"/>
<gene>
    <name evidence="2" type="ORF">Agabi119p4_2405</name>
</gene>
<sequence length="103" mass="11459">MGSEPLKNKEEEQRAGGKRNFQPLPLKKVNTPVCWSHPAVLVSGRGFDFPQPIISRANNFDIPKPTPGTPKGRQDILAQPPLPKYGLIPNHFPVQTVHHHQDA</sequence>
<accession>A0A8H7KJX6</accession>
<evidence type="ECO:0000313" key="3">
    <source>
        <dbReference type="Proteomes" id="UP000629468"/>
    </source>
</evidence>
<protein>
    <submittedName>
        <fullName evidence="2">Uncharacterized protein</fullName>
    </submittedName>
</protein>